<dbReference type="Pfam" id="PF05292">
    <property type="entry name" value="MCD"/>
    <property type="match status" value="2"/>
</dbReference>
<dbReference type="InterPro" id="IPR038351">
    <property type="entry name" value="MCD_N_sf"/>
</dbReference>
<name>A0ABQ1LBJ3_9RHOB</name>
<reference evidence="4" key="1">
    <citation type="journal article" date="2019" name="Int. J. Syst. Evol. Microbiol.">
        <title>The Global Catalogue of Microorganisms (GCM) 10K type strain sequencing project: providing services to taxonomists for standard genome sequencing and annotation.</title>
        <authorList>
            <consortium name="The Broad Institute Genomics Platform"/>
            <consortium name="The Broad Institute Genome Sequencing Center for Infectious Disease"/>
            <person name="Wu L."/>
            <person name="Ma J."/>
        </authorList>
    </citation>
    <scope>NUCLEOTIDE SEQUENCE [LARGE SCALE GENOMIC DNA]</scope>
    <source>
        <strain evidence="4">CGMCC 1.12478</strain>
    </source>
</reference>
<organism evidence="3 4">
    <name type="scientific">Marivita lacus</name>
    <dbReference type="NCBI Taxonomy" id="1323742"/>
    <lineage>
        <taxon>Bacteria</taxon>
        <taxon>Pseudomonadati</taxon>
        <taxon>Pseudomonadota</taxon>
        <taxon>Alphaproteobacteria</taxon>
        <taxon>Rhodobacterales</taxon>
        <taxon>Roseobacteraceae</taxon>
        <taxon>Marivita</taxon>
    </lineage>
</organism>
<keyword evidence="4" id="KW-1185">Reference proteome</keyword>
<dbReference type="Pfam" id="PF17408">
    <property type="entry name" value="MCD_N"/>
    <property type="match status" value="1"/>
</dbReference>
<feature type="domain" description="Malonyl-CoA decarboxylase C-terminal" evidence="1">
    <location>
        <begin position="164"/>
        <end position="315"/>
    </location>
</feature>
<protein>
    <submittedName>
        <fullName evidence="3">Decarboxylase</fullName>
    </submittedName>
</protein>
<feature type="domain" description="Malonyl-CoA decarboxylase N-terminal" evidence="2">
    <location>
        <begin position="78"/>
        <end position="161"/>
    </location>
</feature>
<dbReference type="InterPro" id="IPR035372">
    <property type="entry name" value="MCD_N"/>
</dbReference>
<dbReference type="Gene3D" id="3.40.630.150">
    <property type="entry name" value="Malonyl-CoA decarboxylase, catalytic domain"/>
    <property type="match status" value="1"/>
</dbReference>
<dbReference type="Gene3D" id="1.20.140.90">
    <property type="entry name" value="Malonyl-CoA decarboxylase, oligemerization domain"/>
    <property type="match status" value="1"/>
</dbReference>
<proteinExistence type="predicted"/>
<dbReference type="InterPro" id="IPR038917">
    <property type="entry name" value="Malonyl_CoA_deC"/>
</dbReference>
<dbReference type="InterPro" id="IPR007956">
    <property type="entry name" value="Malonyl_CoA_deC_C"/>
</dbReference>
<evidence type="ECO:0000313" key="4">
    <source>
        <dbReference type="Proteomes" id="UP000645462"/>
    </source>
</evidence>
<dbReference type="PANTHER" id="PTHR28641">
    <property type="match status" value="1"/>
</dbReference>
<sequence>MKNSARLLSDLLERVAEVGRTLRSYPPGQTGILDQCHVLLSSKGEATSLATAREILDRFPNLAPGEKHDFFCRLLSEFGPDMTATAASIAAWQATPDSATLRRLHFASEPRSQELVRRLNRAPGGTGGVVAMRKDLLACLKAEPGLKALDDDFRHLLSSWFNRGFLELRQITWSTPAEILERIITYEAVHEIGDWSDLRRRVAEPDRRLYAFFHPALHADPLIFVEVALTREVPEKIGTILAAQREITHPNQARTAVFYSISNCQEGLRGISFGNFLIKQVVEELRKELPNLTTFVTLSPVPGLRRWAEAETLPSALRATVAQIARSGAVPDQAMAELAAFYLAGTDGSGSGARDPVARFHLGNGARLERIHANADPSPKGMRESWGVMVNYLYDLKDIEANHEAYNGGGAIVCGPVVEKTLNKIQKV</sequence>
<gene>
    <name evidence="3" type="ORF">GCM10011363_43550</name>
</gene>
<dbReference type="EMBL" id="BMFC01000022">
    <property type="protein sequence ID" value="GGC22277.1"/>
    <property type="molecule type" value="Genomic_DNA"/>
</dbReference>
<comment type="caution">
    <text evidence="3">The sequence shown here is derived from an EMBL/GenBank/DDBJ whole genome shotgun (WGS) entry which is preliminary data.</text>
</comment>
<evidence type="ECO:0000259" key="2">
    <source>
        <dbReference type="Pfam" id="PF17408"/>
    </source>
</evidence>
<dbReference type="InterPro" id="IPR042303">
    <property type="entry name" value="Malonyl_CoA_deC_C_sf"/>
</dbReference>
<accession>A0ABQ1LBJ3</accession>
<feature type="domain" description="Malonyl-CoA decarboxylase C-terminal" evidence="1">
    <location>
        <begin position="332"/>
        <end position="395"/>
    </location>
</feature>
<evidence type="ECO:0000313" key="3">
    <source>
        <dbReference type="EMBL" id="GGC22277.1"/>
    </source>
</evidence>
<evidence type="ECO:0000259" key="1">
    <source>
        <dbReference type="Pfam" id="PF05292"/>
    </source>
</evidence>
<dbReference type="PANTHER" id="PTHR28641:SF1">
    <property type="entry name" value="MALONYL-COA DECARBOXYLASE, MITOCHONDRIAL"/>
    <property type="match status" value="1"/>
</dbReference>
<dbReference type="Proteomes" id="UP000645462">
    <property type="component" value="Unassembled WGS sequence"/>
</dbReference>
<dbReference type="RefSeq" id="WP_188484215.1">
    <property type="nucleotide sequence ID" value="NZ_BMFC01000022.1"/>
</dbReference>